<dbReference type="SUPFAM" id="SSF56747">
    <property type="entry name" value="Prim-pol domain"/>
    <property type="match status" value="1"/>
</dbReference>
<dbReference type="InterPro" id="IPR015330">
    <property type="entry name" value="DNA_primase/pol_bifunc_N"/>
</dbReference>
<comment type="caution">
    <text evidence="2">The sequence shown here is derived from an EMBL/GenBank/DDBJ whole genome shotgun (WGS) entry which is preliminary data.</text>
</comment>
<gene>
    <name evidence="2" type="ORF">J2Z30_007767</name>
</gene>
<evidence type="ECO:0000313" key="3">
    <source>
        <dbReference type="Proteomes" id="UP000756710"/>
    </source>
</evidence>
<dbReference type="Pfam" id="PF09250">
    <property type="entry name" value="Prim-Pol"/>
    <property type="match status" value="1"/>
</dbReference>
<dbReference type="Proteomes" id="UP000756710">
    <property type="component" value="Unassembled WGS sequence"/>
</dbReference>
<dbReference type="SMART" id="SM00943">
    <property type="entry name" value="Prim-Pol"/>
    <property type="match status" value="1"/>
</dbReference>
<reference evidence="2 3" key="1">
    <citation type="submission" date="2021-03" db="EMBL/GenBank/DDBJ databases">
        <title>Genomic Encyclopedia of Type Strains, Phase IV (KMG-IV): sequencing the most valuable type-strain genomes for metagenomic binning, comparative biology and taxonomic classification.</title>
        <authorList>
            <person name="Goeker M."/>
        </authorList>
    </citation>
    <scope>NUCLEOTIDE SEQUENCE [LARGE SCALE GENOMIC DNA]</scope>
    <source>
        <strain evidence="2 3">DSM 41954</strain>
    </source>
</reference>
<sequence length="294" mass="31186">MPQPARPAQMASALDAAARGWHVFPLIPGDKRPAVRAWEERATTDPERITHCWASGPYNIGVATGPSGLVVLDLDTPKGEQDTPPAEWASRGISTGEDVLGAVCEQHAQPYPHQTHTVRTGRGGIHLYLTSPAGEEMRNTAGKLGWKVDTRAAGGYVVGAGSIVNGRTYTVIHDAPAAPLPGWLAQLLRPAPLPPQQPVTVPLATDRHGAYLRRAVKDELARVTRSPDDGHNNALYLASVALGQLVAGGELAEHDVTEWLAAAAAQVGQSDREARRTIASGLRAGARRPRQVAA</sequence>
<protein>
    <recommendedName>
        <fullName evidence="1">DNA primase/polymerase bifunctional N-terminal domain-containing protein</fullName>
    </recommendedName>
</protein>
<name>A0ABS4N405_9ACTN</name>
<accession>A0ABS4N405</accession>
<proteinExistence type="predicted"/>
<dbReference type="CDD" id="cd04859">
    <property type="entry name" value="Prim_Pol"/>
    <property type="match status" value="1"/>
</dbReference>
<feature type="domain" description="DNA primase/polymerase bifunctional N-terminal" evidence="1">
    <location>
        <begin position="13"/>
        <end position="184"/>
    </location>
</feature>
<evidence type="ECO:0000259" key="1">
    <source>
        <dbReference type="SMART" id="SM00943"/>
    </source>
</evidence>
<dbReference type="RefSeq" id="WP_044572819.1">
    <property type="nucleotide sequence ID" value="NZ_BAABDR010000042.1"/>
</dbReference>
<keyword evidence="3" id="KW-1185">Reference proteome</keyword>
<evidence type="ECO:0000313" key="2">
    <source>
        <dbReference type="EMBL" id="MBP2066711.1"/>
    </source>
</evidence>
<organism evidence="2 3">
    <name type="scientific">Streptomyces iranensis</name>
    <dbReference type="NCBI Taxonomy" id="576784"/>
    <lineage>
        <taxon>Bacteria</taxon>
        <taxon>Bacillati</taxon>
        <taxon>Actinomycetota</taxon>
        <taxon>Actinomycetes</taxon>
        <taxon>Kitasatosporales</taxon>
        <taxon>Streptomycetaceae</taxon>
        <taxon>Streptomyces</taxon>
        <taxon>Streptomyces violaceusniger group</taxon>
    </lineage>
</organism>
<dbReference type="EMBL" id="JAGGLR010000026">
    <property type="protein sequence ID" value="MBP2066711.1"/>
    <property type="molecule type" value="Genomic_DNA"/>
</dbReference>